<dbReference type="GO" id="GO:0000278">
    <property type="term" value="P:mitotic cell cycle"/>
    <property type="evidence" value="ECO:0007669"/>
    <property type="project" value="TreeGrafter"/>
</dbReference>
<comment type="similarity">
    <text evidence="4">Belongs to the TUBGCP family.</text>
</comment>
<dbReference type="AlphaFoldDB" id="A0A5D3BTS0"/>
<proteinExistence type="inferred from homology"/>
<dbReference type="GO" id="GO:0051225">
    <property type="term" value="P:spindle assembly"/>
    <property type="evidence" value="ECO:0007669"/>
    <property type="project" value="TreeGrafter"/>
</dbReference>
<dbReference type="GO" id="GO:0051321">
    <property type="term" value="P:meiotic cell cycle"/>
    <property type="evidence" value="ECO:0007669"/>
    <property type="project" value="TreeGrafter"/>
</dbReference>
<dbReference type="InterPro" id="IPR041470">
    <property type="entry name" value="GCP_N"/>
</dbReference>
<comment type="caution">
    <text evidence="7">The sequence shown here is derived from an EMBL/GenBank/DDBJ whole genome shotgun (WGS) entry which is preliminary data.</text>
</comment>
<dbReference type="GO" id="GO:0005874">
    <property type="term" value="C:microtubule"/>
    <property type="evidence" value="ECO:0007669"/>
    <property type="project" value="UniProtKB-KW"/>
</dbReference>
<feature type="region of interest" description="Disordered" evidence="5">
    <location>
        <begin position="1"/>
        <end position="24"/>
    </location>
</feature>
<dbReference type="PANTHER" id="PTHR19302">
    <property type="entry name" value="GAMMA TUBULIN COMPLEX PROTEIN"/>
    <property type="match status" value="1"/>
</dbReference>
<evidence type="ECO:0000256" key="1">
    <source>
        <dbReference type="ARBA" id="ARBA00022490"/>
    </source>
</evidence>
<keyword evidence="3 4" id="KW-0206">Cytoskeleton</keyword>
<evidence type="ECO:0000256" key="2">
    <source>
        <dbReference type="ARBA" id="ARBA00022701"/>
    </source>
</evidence>
<dbReference type="GO" id="GO:0007020">
    <property type="term" value="P:microtubule nucleation"/>
    <property type="evidence" value="ECO:0007669"/>
    <property type="project" value="InterPro"/>
</dbReference>
<evidence type="ECO:0000259" key="6">
    <source>
        <dbReference type="Pfam" id="PF17681"/>
    </source>
</evidence>
<dbReference type="GO" id="GO:0043015">
    <property type="term" value="F:gamma-tubulin binding"/>
    <property type="evidence" value="ECO:0007669"/>
    <property type="project" value="InterPro"/>
</dbReference>
<gene>
    <name evidence="7" type="ORF">E5676_scaffold451G00300</name>
</gene>
<feature type="domain" description="Gamma tubulin complex component protein N-terminal" evidence="6">
    <location>
        <begin position="46"/>
        <end position="391"/>
    </location>
</feature>
<dbReference type="Proteomes" id="UP000321947">
    <property type="component" value="Unassembled WGS sequence"/>
</dbReference>
<accession>A0A5D3BTS0</accession>
<evidence type="ECO:0000313" key="8">
    <source>
        <dbReference type="Proteomes" id="UP000321947"/>
    </source>
</evidence>
<organism evidence="7 8">
    <name type="scientific">Cucumis melo var. makuwa</name>
    <name type="common">Oriental melon</name>
    <dbReference type="NCBI Taxonomy" id="1194695"/>
    <lineage>
        <taxon>Eukaryota</taxon>
        <taxon>Viridiplantae</taxon>
        <taxon>Streptophyta</taxon>
        <taxon>Embryophyta</taxon>
        <taxon>Tracheophyta</taxon>
        <taxon>Spermatophyta</taxon>
        <taxon>Magnoliopsida</taxon>
        <taxon>eudicotyledons</taxon>
        <taxon>Gunneridae</taxon>
        <taxon>Pentapetalae</taxon>
        <taxon>rosids</taxon>
        <taxon>fabids</taxon>
        <taxon>Cucurbitales</taxon>
        <taxon>Cucurbitaceae</taxon>
        <taxon>Benincaseae</taxon>
        <taxon>Cucumis</taxon>
    </lineage>
</organism>
<feature type="compositionally biased region" description="Polar residues" evidence="5">
    <location>
        <begin position="772"/>
        <end position="781"/>
    </location>
</feature>
<evidence type="ECO:0000256" key="3">
    <source>
        <dbReference type="ARBA" id="ARBA00023212"/>
    </source>
</evidence>
<comment type="function">
    <text evidence="4">Component of the gamma-tubulin ring complex (gTuRC) which mediates microtubule nucleation.</text>
</comment>
<evidence type="ECO:0000256" key="4">
    <source>
        <dbReference type="RuleBase" id="RU363050"/>
    </source>
</evidence>
<dbReference type="GO" id="GO:0051011">
    <property type="term" value="F:microtubule minus-end binding"/>
    <property type="evidence" value="ECO:0007669"/>
    <property type="project" value="TreeGrafter"/>
</dbReference>
<evidence type="ECO:0000256" key="5">
    <source>
        <dbReference type="SAM" id="MobiDB-lite"/>
    </source>
</evidence>
<sequence>MEGPWLPPKTWESIPSQTQQTQLPSRRSAAISLSSVSEASLVRLAMNALQGLESALISVENVSAAFCSDPSDRTFHQIPSLWNRSSNHFTEMGIDETFNQMSYQSKLEQCKSNDDSKVIERQRSQKSLVNQAFAVALKKILEGYTCALDSLHASVGLRRTSKEPDAPFLESSVEGCLMSVVHSEVTLLEMYLHTRELRIQIEGWRLAYISIHSTTGELNQKISFVWRYLKKEQESKGYPGFLFVQFCQQSLRNKVADPAHCTVLKFLFLRSCEPYCAFIRSWIYKAEVVDPYAEFIVEYVDVKTPNLNTAGITSFPLACTREKEGVSIPCFMKELLLPLLRAGQQLQVLVKLLELGTSVATSECTYDDFLPCWTGFSSYHASYESVISFSKEDVEARVSARNIYYEMMQTKLDNFLTKIEFRYEQSFLHNIEEVFRTRVLPLASLVQDAKPMLIPWVAPDDAVSMILGHVGGISAPLSIESESSIVVPEPDKRSSIMLQDKTNHDDSSSSLDATDVEVDMCDSAVDMYDSPRCQSSISCEDQIEFHQRIEPHDNTGVLKDHFSSLSFSKKTLNTNSLRTPSQSEGEGLFHVGSVLDGTFTKIDDANCVVQSPNNALNSSDTSLFFDLANWSWNSDATCTGYSDMRSLEFDIRKDGRNYGAHFGELSLSRKRIDNTSVTMDASTDNQLDNIPCASNLFMLQPQNLNYCSNFFSLNPMITRNAFLPVTRKPDQRHASALGQSFPFFDFSVVEDPCRVRAEKILPSSGAEPLSGGNAQSPATDSKSSDSNERGSGEDIFVDNTISYNDRENISTNVSGGRSWETTLCTASKRTVDKSAEEQRLSRSGLFELPLDFVIHKCLVQEIMLQYPFANM</sequence>
<name>A0A5D3BTS0_CUCMM</name>
<reference evidence="7 8" key="1">
    <citation type="submission" date="2019-08" db="EMBL/GenBank/DDBJ databases">
        <title>Draft genome sequences of two oriental melons (Cucumis melo L. var makuwa).</title>
        <authorList>
            <person name="Kwon S.-Y."/>
        </authorList>
    </citation>
    <scope>NUCLEOTIDE SEQUENCE [LARGE SCALE GENOMIC DNA]</scope>
    <source>
        <strain evidence="8">cv. Chang Bougi</strain>
        <tissue evidence="7">Leaf</tissue>
    </source>
</reference>
<dbReference type="EMBL" id="SSTD01016175">
    <property type="protein sequence ID" value="TYK01479.1"/>
    <property type="molecule type" value="Genomic_DNA"/>
</dbReference>
<dbReference type="GO" id="GO:0000930">
    <property type="term" value="C:gamma-tubulin complex"/>
    <property type="evidence" value="ECO:0007669"/>
    <property type="project" value="TreeGrafter"/>
</dbReference>
<feature type="compositionally biased region" description="Basic and acidic residues" evidence="5">
    <location>
        <begin position="782"/>
        <end position="792"/>
    </location>
</feature>
<evidence type="ECO:0000313" key="7">
    <source>
        <dbReference type="EMBL" id="TYK01479.1"/>
    </source>
</evidence>
<feature type="compositionally biased region" description="Polar residues" evidence="5">
    <location>
        <begin position="13"/>
        <end position="24"/>
    </location>
</feature>
<dbReference type="GO" id="GO:0031122">
    <property type="term" value="P:cytoplasmic microtubule organization"/>
    <property type="evidence" value="ECO:0007669"/>
    <property type="project" value="TreeGrafter"/>
</dbReference>
<dbReference type="InterPro" id="IPR007259">
    <property type="entry name" value="GCP"/>
</dbReference>
<dbReference type="GO" id="GO:0000922">
    <property type="term" value="C:spindle pole"/>
    <property type="evidence" value="ECO:0007669"/>
    <property type="project" value="InterPro"/>
</dbReference>
<comment type="subcellular location">
    <subcellularLocation>
        <location evidence="4">Cytoplasm</location>
        <location evidence="4">Cytoskeleton</location>
        <location evidence="4">Microtubule organizing center</location>
    </subcellularLocation>
</comment>
<keyword evidence="2 4" id="KW-0493">Microtubule</keyword>
<dbReference type="Pfam" id="PF17681">
    <property type="entry name" value="GCP_N_terminal"/>
    <property type="match status" value="1"/>
</dbReference>
<feature type="region of interest" description="Disordered" evidence="5">
    <location>
        <begin position="761"/>
        <end position="794"/>
    </location>
</feature>
<protein>
    <recommendedName>
        <fullName evidence="4">Gamma-tubulin complex component</fullName>
    </recommendedName>
</protein>
<dbReference type="PANTHER" id="PTHR19302:SF70">
    <property type="entry name" value="GAMMA-TUBULIN COMPLEX COMPONENT 6"/>
    <property type="match status" value="1"/>
</dbReference>
<keyword evidence="1 4" id="KW-0963">Cytoplasm</keyword>